<dbReference type="AlphaFoldDB" id="A0A5B7F5V8"/>
<name>A0A5B7F5V8_PORTR</name>
<evidence type="ECO:0000313" key="1">
    <source>
        <dbReference type="EMBL" id="MPC40034.1"/>
    </source>
</evidence>
<sequence>MDHRVHAWQFEFKLGGHTANHVAPRVSIPFSHFVCATLCSARVGTNSGDLLPIWPLPAQ</sequence>
<dbReference type="EMBL" id="VSRR010004553">
    <property type="protein sequence ID" value="MPC40034.1"/>
    <property type="molecule type" value="Genomic_DNA"/>
</dbReference>
<organism evidence="1 2">
    <name type="scientific">Portunus trituberculatus</name>
    <name type="common">Swimming crab</name>
    <name type="synonym">Neptunus trituberculatus</name>
    <dbReference type="NCBI Taxonomy" id="210409"/>
    <lineage>
        <taxon>Eukaryota</taxon>
        <taxon>Metazoa</taxon>
        <taxon>Ecdysozoa</taxon>
        <taxon>Arthropoda</taxon>
        <taxon>Crustacea</taxon>
        <taxon>Multicrustacea</taxon>
        <taxon>Malacostraca</taxon>
        <taxon>Eumalacostraca</taxon>
        <taxon>Eucarida</taxon>
        <taxon>Decapoda</taxon>
        <taxon>Pleocyemata</taxon>
        <taxon>Brachyura</taxon>
        <taxon>Eubrachyura</taxon>
        <taxon>Portunoidea</taxon>
        <taxon>Portunidae</taxon>
        <taxon>Portuninae</taxon>
        <taxon>Portunus</taxon>
    </lineage>
</organism>
<comment type="caution">
    <text evidence="1">The sequence shown here is derived from an EMBL/GenBank/DDBJ whole genome shotgun (WGS) entry which is preliminary data.</text>
</comment>
<protein>
    <submittedName>
        <fullName evidence="1">Uncharacterized protein</fullName>
    </submittedName>
</protein>
<reference evidence="1 2" key="1">
    <citation type="submission" date="2019-05" db="EMBL/GenBank/DDBJ databases">
        <title>Another draft genome of Portunus trituberculatus and its Hox gene families provides insights of decapod evolution.</title>
        <authorList>
            <person name="Jeong J.-H."/>
            <person name="Song I."/>
            <person name="Kim S."/>
            <person name="Choi T."/>
            <person name="Kim D."/>
            <person name="Ryu S."/>
            <person name="Kim W."/>
        </authorList>
    </citation>
    <scope>NUCLEOTIDE SEQUENCE [LARGE SCALE GENOMIC DNA]</scope>
    <source>
        <tissue evidence="1">Muscle</tissue>
    </source>
</reference>
<gene>
    <name evidence="1" type="ORF">E2C01_033590</name>
</gene>
<dbReference type="Proteomes" id="UP000324222">
    <property type="component" value="Unassembled WGS sequence"/>
</dbReference>
<keyword evidence="2" id="KW-1185">Reference proteome</keyword>
<proteinExistence type="predicted"/>
<evidence type="ECO:0000313" key="2">
    <source>
        <dbReference type="Proteomes" id="UP000324222"/>
    </source>
</evidence>
<accession>A0A5B7F5V8</accession>